<dbReference type="OrthoDB" id="6159137at2759"/>
<dbReference type="SMART" id="SM00360">
    <property type="entry name" value="RRM"/>
    <property type="match status" value="1"/>
</dbReference>
<dbReference type="InterPro" id="IPR035979">
    <property type="entry name" value="RBD_domain_sf"/>
</dbReference>
<evidence type="ECO:0000313" key="4">
    <source>
        <dbReference type="EMBL" id="RPA86388.1"/>
    </source>
</evidence>
<feature type="region of interest" description="Disordered" evidence="2">
    <location>
        <begin position="145"/>
        <end position="322"/>
    </location>
</feature>
<feature type="compositionally biased region" description="Basic and acidic residues" evidence="2">
    <location>
        <begin position="50"/>
        <end position="68"/>
    </location>
</feature>
<feature type="compositionally biased region" description="Basic and acidic residues" evidence="2">
    <location>
        <begin position="310"/>
        <end position="322"/>
    </location>
</feature>
<dbReference type="Proteomes" id="UP000275078">
    <property type="component" value="Unassembled WGS sequence"/>
</dbReference>
<dbReference type="EMBL" id="ML119649">
    <property type="protein sequence ID" value="RPA86388.1"/>
    <property type="molecule type" value="Genomic_DNA"/>
</dbReference>
<dbReference type="InterPro" id="IPR012677">
    <property type="entry name" value="Nucleotide-bd_a/b_plait_sf"/>
</dbReference>
<sequence length="322" mass="36232">MASMDFEGGRDGGEFERTEFRREERSASPRGAPRRGDSPRRNRSISPAGARREDDRSAPPENRGEAREYTPSAQSASDKSQNPGTNLFVMGIHPRLTEEDITRLFSKYGDVVKCQIMVDPHTRESRSFGFVEMATLEQADSAKEGLQGEFFEGRTLSIQKAKRGRPRTPTPGKYFGPPKRDDYRRPPPRGYPSYDDRRGGSYRGGSRYEDDRYSSSRYDDRYSSNGGDRHYRSRDRDDYGSRGDRYTGGSDDRYRSRPPAGEDRPARGGGGGYYDRDRGSDRDAYPRGDDRGAPGAGAAGAPSEPARGAYYRDETARDSYRR</sequence>
<dbReference type="AlphaFoldDB" id="A0A3N4INT8"/>
<evidence type="ECO:0000256" key="2">
    <source>
        <dbReference type="SAM" id="MobiDB-lite"/>
    </source>
</evidence>
<evidence type="ECO:0000313" key="5">
    <source>
        <dbReference type="Proteomes" id="UP000275078"/>
    </source>
</evidence>
<dbReference type="GO" id="GO:0003723">
    <property type="term" value="F:RNA binding"/>
    <property type="evidence" value="ECO:0007669"/>
    <property type="project" value="UniProtKB-UniRule"/>
</dbReference>
<evidence type="ECO:0000259" key="3">
    <source>
        <dbReference type="PROSITE" id="PS50102"/>
    </source>
</evidence>
<feature type="compositionally biased region" description="Basic and acidic residues" evidence="2">
    <location>
        <begin position="206"/>
        <end position="266"/>
    </location>
</feature>
<feature type="region of interest" description="Disordered" evidence="2">
    <location>
        <begin position="1"/>
        <end position="88"/>
    </location>
</feature>
<dbReference type="CDD" id="cd00590">
    <property type="entry name" value="RRM_SF"/>
    <property type="match status" value="1"/>
</dbReference>
<feature type="compositionally biased region" description="Low complexity" evidence="2">
    <location>
        <begin position="299"/>
        <end position="309"/>
    </location>
</feature>
<accession>A0A3N4INT8</accession>
<dbReference type="Pfam" id="PF00076">
    <property type="entry name" value="RRM_1"/>
    <property type="match status" value="1"/>
</dbReference>
<dbReference type="STRING" id="1160509.A0A3N4INT8"/>
<keyword evidence="1" id="KW-0694">RNA-binding</keyword>
<organism evidence="4 5">
    <name type="scientific">Ascobolus immersus RN42</name>
    <dbReference type="NCBI Taxonomy" id="1160509"/>
    <lineage>
        <taxon>Eukaryota</taxon>
        <taxon>Fungi</taxon>
        <taxon>Dikarya</taxon>
        <taxon>Ascomycota</taxon>
        <taxon>Pezizomycotina</taxon>
        <taxon>Pezizomycetes</taxon>
        <taxon>Pezizales</taxon>
        <taxon>Ascobolaceae</taxon>
        <taxon>Ascobolus</taxon>
    </lineage>
</organism>
<dbReference type="InterPro" id="IPR050441">
    <property type="entry name" value="RBM"/>
</dbReference>
<feature type="compositionally biased region" description="Polar residues" evidence="2">
    <location>
        <begin position="71"/>
        <end position="85"/>
    </location>
</feature>
<name>A0A3N4INT8_ASCIM</name>
<protein>
    <submittedName>
        <fullName evidence="4">RNA-binding domain-containing protein</fullName>
    </submittedName>
</protein>
<dbReference type="PANTHER" id="PTHR48034">
    <property type="entry name" value="TRANSFORMER-2 SEX-DETERMINING PROTEIN-RELATED"/>
    <property type="match status" value="1"/>
</dbReference>
<keyword evidence="5" id="KW-1185">Reference proteome</keyword>
<dbReference type="InterPro" id="IPR000504">
    <property type="entry name" value="RRM_dom"/>
</dbReference>
<proteinExistence type="predicted"/>
<feature type="compositionally biased region" description="Basic and acidic residues" evidence="2">
    <location>
        <begin position="7"/>
        <end position="27"/>
    </location>
</feature>
<evidence type="ECO:0000256" key="1">
    <source>
        <dbReference type="PROSITE-ProRule" id="PRU00176"/>
    </source>
</evidence>
<dbReference type="PROSITE" id="PS50102">
    <property type="entry name" value="RRM"/>
    <property type="match status" value="1"/>
</dbReference>
<reference evidence="4 5" key="1">
    <citation type="journal article" date="2018" name="Nat. Ecol. Evol.">
        <title>Pezizomycetes genomes reveal the molecular basis of ectomycorrhizal truffle lifestyle.</title>
        <authorList>
            <person name="Murat C."/>
            <person name="Payen T."/>
            <person name="Noel B."/>
            <person name="Kuo A."/>
            <person name="Morin E."/>
            <person name="Chen J."/>
            <person name="Kohler A."/>
            <person name="Krizsan K."/>
            <person name="Balestrini R."/>
            <person name="Da Silva C."/>
            <person name="Montanini B."/>
            <person name="Hainaut M."/>
            <person name="Levati E."/>
            <person name="Barry K.W."/>
            <person name="Belfiori B."/>
            <person name="Cichocki N."/>
            <person name="Clum A."/>
            <person name="Dockter R.B."/>
            <person name="Fauchery L."/>
            <person name="Guy J."/>
            <person name="Iotti M."/>
            <person name="Le Tacon F."/>
            <person name="Lindquist E.A."/>
            <person name="Lipzen A."/>
            <person name="Malagnac F."/>
            <person name="Mello A."/>
            <person name="Molinier V."/>
            <person name="Miyauchi S."/>
            <person name="Poulain J."/>
            <person name="Riccioni C."/>
            <person name="Rubini A."/>
            <person name="Sitrit Y."/>
            <person name="Splivallo R."/>
            <person name="Traeger S."/>
            <person name="Wang M."/>
            <person name="Zifcakova L."/>
            <person name="Wipf D."/>
            <person name="Zambonelli A."/>
            <person name="Paolocci F."/>
            <person name="Nowrousian M."/>
            <person name="Ottonello S."/>
            <person name="Baldrian P."/>
            <person name="Spatafora J.W."/>
            <person name="Henrissat B."/>
            <person name="Nagy L.G."/>
            <person name="Aury J.M."/>
            <person name="Wincker P."/>
            <person name="Grigoriev I.V."/>
            <person name="Bonfante P."/>
            <person name="Martin F.M."/>
        </authorList>
    </citation>
    <scope>NUCLEOTIDE SEQUENCE [LARGE SCALE GENOMIC DNA]</scope>
    <source>
        <strain evidence="4 5">RN42</strain>
    </source>
</reference>
<dbReference type="SUPFAM" id="SSF54928">
    <property type="entry name" value="RNA-binding domain, RBD"/>
    <property type="match status" value="1"/>
</dbReference>
<gene>
    <name evidence="4" type="ORF">BJ508DRAFT_133296</name>
</gene>
<dbReference type="Gene3D" id="3.30.70.330">
    <property type="match status" value="1"/>
</dbReference>
<feature type="compositionally biased region" description="Basic and acidic residues" evidence="2">
    <location>
        <begin position="274"/>
        <end position="292"/>
    </location>
</feature>
<feature type="domain" description="RRM" evidence="3">
    <location>
        <begin position="85"/>
        <end position="163"/>
    </location>
</feature>